<protein>
    <recommendedName>
        <fullName evidence="4">HD domain-containing protein</fullName>
    </recommendedName>
</protein>
<dbReference type="Pfam" id="PF13023">
    <property type="entry name" value="HD_3"/>
    <property type="match status" value="1"/>
</dbReference>
<evidence type="ECO:0000259" key="4">
    <source>
        <dbReference type="Pfam" id="PF13023"/>
    </source>
</evidence>
<sequence>MDSNSEPPTGESWKRDLPVAYTPTMDPSVDRLAFFHILERLKTQKRTGWIKSKVCTLPTFVYDCIDAELGRYLAPKGKIRGKITNYPGRNVDQSSALQTTCTVCPFWHCVQAMPTLMCQSSCVMMAVVHDLAEAVVGDIAPWEGISKAEKVQREREGMKSMLSDMLHDGPGAIRIRELWEEYEEQATPEAKFVKDLDRLEMALQAAEYERKFPDEPNKLQSFFDSSLPDIKHPEVAQWGGQLQEQRTKEQSVARSSVANGRQ</sequence>
<proteinExistence type="predicted"/>
<dbReference type="InterPro" id="IPR039356">
    <property type="entry name" value="YfbR/HDDC2"/>
</dbReference>
<evidence type="ECO:0000313" key="5">
    <source>
        <dbReference type="EMBL" id="CAE6402526.1"/>
    </source>
</evidence>
<dbReference type="GO" id="GO:0046872">
    <property type="term" value="F:metal ion binding"/>
    <property type="evidence" value="ECO:0007669"/>
    <property type="project" value="UniProtKB-KW"/>
</dbReference>
<dbReference type="GO" id="GO:0002953">
    <property type="term" value="F:5'-deoxynucleotidase activity"/>
    <property type="evidence" value="ECO:0007669"/>
    <property type="project" value="InterPro"/>
</dbReference>
<dbReference type="OrthoDB" id="10254258at2759"/>
<reference evidence="5" key="1">
    <citation type="submission" date="2021-01" db="EMBL/GenBank/DDBJ databases">
        <authorList>
            <person name="Kaushik A."/>
        </authorList>
    </citation>
    <scope>NUCLEOTIDE SEQUENCE</scope>
    <source>
        <strain evidence="5">AG3-1AP</strain>
    </source>
</reference>
<dbReference type="EMBL" id="CAJMWV010000534">
    <property type="protein sequence ID" value="CAE6402526.1"/>
    <property type="molecule type" value="Genomic_DNA"/>
</dbReference>
<organism evidence="5 6">
    <name type="scientific">Rhizoctonia solani</name>
    <dbReference type="NCBI Taxonomy" id="456999"/>
    <lineage>
        <taxon>Eukaryota</taxon>
        <taxon>Fungi</taxon>
        <taxon>Dikarya</taxon>
        <taxon>Basidiomycota</taxon>
        <taxon>Agaricomycotina</taxon>
        <taxon>Agaricomycetes</taxon>
        <taxon>Cantharellales</taxon>
        <taxon>Ceratobasidiaceae</taxon>
        <taxon>Rhizoctonia</taxon>
    </lineage>
</organism>
<feature type="compositionally biased region" description="Polar residues" evidence="3">
    <location>
        <begin position="252"/>
        <end position="262"/>
    </location>
</feature>
<feature type="domain" description="HD" evidence="4">
    <location>
        <begin position="116"/>
        <end position="230"/>
    </location>
</feature>
<evidence type="ECO:0000256" key="3">
    <source>
        <dbReference type="SAM" id="MobiDB-lite"/>
    </source>
</evidence>
<evidence type="ECO:0000256" key="1">
    <source>
        <dbReference type="ARBA" id="ARBA00022723"/>
    </source>
</evidence>
<dbReference type="PANTHER" id="PTHR11845">
    <property type="entry name" value="5'-DEOXYNUCLEOTIDASE HDDC2"/>
    <property type="match status" value="1"/>
</dbReference>
<dbReference type="InterPro" id="IPR006674">
    <property type="entry name" value="HD_domain"/>
</dbReference>
<keyword evidence="1" id="KW-0479">Metal-binding</keyword>
<dbReference type="PANTHER" id="PTHR11845:SF13">
    <property type="entry name" value="5'-DEOXYNUCLEOTIDASE HDDC2"/>
    <property type="match status" value="1"/>
</dbReference>
<comment type="caution">
    <text evidence="5">The sequence shown here is derived from an EMBL/GenBank/DDBJ whole genome shotgun (WGS) entry which is preliminary data.</text>
</comment>
<name>A0A8H3A412_9AGAM</name>
<evidence type="ECO:0000313" key="6">
    <source>
        <dbReference type="Proteomes" id="UP000663831"/>
    </source>
</evidence>
<gene>
    <name evidence="5" type="ORF">RDB_LOCUS14772</name>
</gene>
<dbReference type="Gene3D" id="1.10.3210.10">
    <property type="entry name" value="Hypothetical protein af1432"/>
    <property type="match status" value="1"/>
</dbReference>
<feature type="region of interest" description="Disordered" evidence="3">
    <location>
        <begin position="238"/>
        <end position="262"/>
    </location>
</feature>
<evidence type="ECO:0000256" key="2">
    <source>
        <dbReference type="ARBA" id="ARBA00022801"/>
    </source>
</evidence>
<dbReference type="GO" id="GO:0005737">
    <property type="term" value="C:cytoplasm"/>
    <property type="evidence" value="ECO:0007669"/>
    <property type="project" value="TreeGrafter"/>
</dbReference>
<dbReference type="Proteomes" id="UP000663831">
    <property type="component" value="Unassembled WGS sequence"/>
</dbReference>
<accession>A0A8H3A412</accession>
<dbReference type="AlphaFoldDB" id="A0A8H3A412"/>
<keyword evidence="2" id="KW-0378">Hydrolase</keyword>
<dbReference type="SUPFAM" id="SSF109604">
    <property type="entry name" value="HD-domain/PDEase-like"/>
    <property type="match status" value="1"/>
</dbReference>